<dbReference type="Proteomes" id="UP000236724">
    <property type="component" value="Unassembled WGS sequence"/>
</dbReference>
<keyword evidence="2" id="KW-1185">Reference proteome</keyword>
<protein>
    <submittedName>
        <fullName evidence="1">Uncharacterized protein</fullName>
    </submittedName>
</protein>
<name>A0A1H6F3K7_9GAMM</name>
<sequence length="40" mass="4156">MAETMSPLAILGGNSVAEVFAQLLQGTVLEGVLKPAQKKD</sequence>
<accession>A0A1H6F3K7</accession>
<dbReference type="EMBL" id="FMSV02000006">
    <property type="protein sequence ID" value="SEH04173.1"/>
    <property type="molecule type" value="Genomic_DNA"/>
</dbReference>
<gene>
    <name evidence="1" type="ORF">MBHS_00018</name>
</gene>
<evidence type="ECO:0000313" key="1">
    <source>
        <dbReference type="EMBL" id="SEH04173.1"/>
    </source>
</evidence>
<organism evidence="1 2">
    <name type="scientific">Candidatus Venteria ishoeyi</name>
    <dbReference type="NCBI Taxonomy" id="1899563"/>
    <lineage>
        <taxon>Bacteria</taxon>
        <taxon>Pseudomonadati</taxon>
        <taxon>Pseudomonadota</taxon>
        <taxon>Gammaproteobacteria</taxon>
        <taxon>Thiotrichales</taxon>
        <taxon>Thiotrichaceae</taxon>
        <taxon>Venteria</taxon>
    </lineage>
</organism>
<proteinExistence type="predicted"/>
<dbReference type="AlphaFoldDB" id="A0A1H6F3K7"/>
<reference evidence="1 2" key="1">
    <citation type="submission" date="2016-10" db="EMBL/GenBank/DDBJ databases">
        <authorList>
            <person name="de Groot N.N."/>
        </authorList>
    </citation>
    <scope>NUCLEOTIDE SEQUENCE [LARGE SCALE GENOMIC DNA]</scope>
    <source>
        <strain evidence="1">MBHS1</strain>
    </source>
</reference>
<evidence type="ECO:0000313" key="2">
    <source>
        <dbReference type="Proteomes" id="UP000236724"/>
    </source>
</evidence>